<proteinExistence type="predicted"/>
<dbReference type="Gene3D" id="1.10.10.60">
    <property type="entry name" value="Homeodomain-like"/>
    <property type="match status" value="1"/>
</dbReference>
<reference evidence="4" key="2">
    <citation type="submission" date="2020-09" db="EMBL/GenBank/DDBJ databases">
        <authorList>
            <person name="Sun Q."/>
            <person name="Zhou Y."/>
        </authorList>
    </citation>
    <scope>NUCLEOTIDE SEQUENCE</scope>
    <source>
        <strain evidence="4">CGMCC 1.15371</strain>
    </source>
</reference>
<dbReference type="InterPro" id="IPR050624">
    <property type="entry name" value="HTH-type_Tx_Regulator"/>
</dbReference>
<organism evidence="4 5">
    <name type="scientific">Pullulanibacillus camelliae</name>
    <dbReference type="NCBI Taxonomy" id="1707096"/>
    <lineage>
        <taxon>Bacteria</taxon>
        <taxon>Bacillati</taxon>
        <taxon>Bacillota</taxon>
        <taxon>Bacilli</taxon>
        <taxon>Bacillales</taxon>
        <taxon>Sporolactobacillaceae</taxon>
        <taxon>Pullulanibacillus</taxon>
    </lineage>
</organism>
<dbReference type="GO" id="GO:0003677">
    <property type="term" value="F:DNA binding"/>
    <property type="evidence" value="ECO:0007669"/>
    <property type="project" value="UniProtKB-UniRule"/>
</dbReference>
<keyword evidence="5" id="KW-1185">Reference proteome</keyword>
<dbReference type="PANTHER" id="PTHR43479">
    <property type="entry name" value="ACREF/ENVCD OPERON REPRESSOR-RELATED"/>
    <property type="match status" value="1"/>
</dbReference>
<dbReference type="Gene3D" id="1.10.357.10">
    <property type="entry name" value="Tetracycline Repressor, domain 2"/>
    <property type="match status" value="1"/>
</dbReference>
<protein>
    <recommendedName>
        <fullName evidence="3">HTH tetR-type domain-containing protein</fullName>
    </recommendedName>
</protein>
<dbReference type="RefSeq" id="WP_188690690.1">
    <property type="nucleotide sequence ID" value="NZ_BMIR01000004.1"/>
</dbReference>
<accession>A0A8J2VNJ8</accession>
<dbReference type="PANTHER" id="PTHR43479:SF11">
    <property type="entry name" value="ACREF_ENVCD OPERON REPRESSOR-RELATED"/>
    <property type="match status" value="1"/>
</dbReference>
<evidence type="ECO:0000313" key="4">
    <source>
        <dbReference type="EMBL" id="GGE34980.1"/>
    </source>
</evidence>
<comment type="caution">
    <text evidence="4">The sequence shown here is derived from an EMBL/GenBank/DDBJ whole genome shotgun (WGS) entry which is preliminary data.</text>
</comment>
<dbReference type="PROSITE" id="PS50977">
    <property type="entry name" value="HTH_TETR_2"/>
    <property type="match status" value="1"/>
</dbReference>
<feature type="DNA-binding region" description="H-T-H motif" evidence="2">
    <location>
        <begin position="32"/>
        <end position="51"/>
    </location>
</feature>
<keyword evidence="1 2" id="KW-0238">DNA-binding</keyword>
<name>A0A8J2VNJ8_9BACL</name>
<dbReference type="Proteomes" id="UP000628775">
    <property type="component" value="Unassembled WGS sequence"/>
</dbReference>
<evidence type="ECO:0000256" key="2">
    <source>
        <dbReference type="PROSITE-ProRule" id="PRU00335"/>
    </source>
</evidence>
<sequence length="206" mass="23719">MAPIADNHEKIKKEILDRAAELFLTQGYKKTSIRQIAEAAGMLKGNLYYYFKKKEDILLFLFRDSVESLYKQIVAAIDHTDPLMRYAVMTRTYLHILDKHRPLLNIYIEASEVQALRLAFFDILNQVFNTLFQESALSFTKDQLYISTLASASVETEMLSHFERGDIDIETVITTVIRVKLSLLNLEPKTIANVIEASRDMDVHID</sequence>
<evidence type="ECO:0000259" key="3">
    <source>
        <dbReference type="PROSITE" id="PS50977"/>
    </source>
</evidence>
<gene>
    <name evidence="4" type="ORF">GCM10011391_12070</name>
</gene>
<feature type="domain" description="HTH tetR-type" evidence="3">
    <location>
        <begin position="9"/>
        <end position="69"/>
    </location>
</feature>
<evidence type="ECO:0000256" key="1">
    <source>
        <dbReference type="ARBA" id="ARBA00023125"/>
    </source>
</evidence>
<evidence type="ECO:0000313" key="5">
    <source>
        <dbReference type="Proteomes" id="UP000628775"/>
    </source>
</evidence>
<dbReference type="Pfam" id="PF00440">
    <property type="entry name" value="TetR_N"/>
    <property type="match status" value="1"/>
</dbReference>
<reference evidence="4" key="1">
    <citation type="journal article" date="2014" name="Int. J. Syst. Evol. Microbiol.">
        <title>Complete genome sequence of Corynebacterium casei LMG S-19264T (=DSM 44701T), isolated from a smear-ripened cheese.</title>
        <authorList>
            <consortium name="US DOE Joint Genome Institute (JGI-PGF)"/>
            <person name="Walter F."/>
            <person name="Albersmeier A."/>
            <person name="Kalinowski J."/>
            <person name="Ruckert C."/>
        </authorList>
    </citation>
    <scope>NUCLEOTIDE SEQUENCE</scope>
    <source>
        <strain evidence="4">CGMCC 1.15371</strain>
    </source>
</reference>
<dbReference type="AlphaFoldDB" id="A0A8J2VNJ8"/>
<dbReference type="PRINTS" id="PR00455">
    <property type="entry name" value="HTHTETR"/>
</dbReference>
<dbReference type="InterPro" id="IPR001647">
    <property type="entry name" value="HTH_TetR"/>
</dbReference>
<dbReference type="SUPFAM" id="SSF46689">
    <property type="entry name" value="Homeodomain-like"/>
    <property type="match status" value="1"/>
</dbReference>
<dbReference type="EMBL" id="BMIR01000004">
    <property type="protein sequence ID" value="GGE34980.1"/>
    <property type="molecule type" value="Genomic_DNA"/>
</dbReference>
<dbReference type="InterPro" id="IPR009057">
    <property type="entry name" value="Homeodomain-like_sf"/>
</dbReference>